<dbReference type="InterPro" id="IPR017853">
    <property type="entry name" value="GH"/>
</dbReference>
<dbReference type="EMBL" id="VFIA01000001">
    <property type="protein sequence ID" value="MBC3789683.1"/>
    <property type="molecule type" value="Genomic_DNA"/>
</dbReference>
<evidence type="ECO:0000256" key="6">
    <source>
        <dbReference type="SAM" id="SignalP"/>
    </source>
</evidence>
<dbReference type="Gene3D" id="3.20.20.80">
    <property type="entry name" value="Glycosidases"/>
    <property type="match status" value="1"/>
</dbReference>
<sequence length="701" mass="77885">MKLFNLLFSFFLIATSVLAQSPTPALLPYPQSVVLRSGFFRLTNTFSIGVVSPTPDTLLLGAANRMQQRLNQRTSLYFNQEQVLAGKSSGTESLVITVAKSTLPEIKTVESYTLTVGDKAILLNAPTTLGALHGLETLLQLVQADTSGFYLPQVQIIDAPRFVWRGFMMDVARHFISIDALKRTIDAMSAVKMNVLHLHLSDDEGFRVESLIFPRLHKAGSNGQYYTQPQIHELVAYAHDRGIIIVPEFDLPGHSRSWFAGYPELASAPGPYKPGPRFDIDRSKPVNMMAMMQLINTAATPTIDPTKEQTYQFLDKLLAEMVSLFPAPYLHIGADENNGVAWKQNPTIEAFMVQNNLKDTHALQNYFIRRIYALAKKYNRTMLAWEEAFGPELPPDVGVQIWKPALAGPVVSAQTITDKGNPVIISRGFYLDYFLPAHVHYSNDAIPSATLPALWGGEAALWSELVDETTVDGRAWPRAAAIAERFWSPASFTDVDDLYRRLFVISNQLEGNGLNHRLNSDRLLRQLANGQAIDRLKAVSDVLTPVKGYKRLMVQMGKPVGATYQRSPFNQLADLLNPDSEAAYEFRQLVKSYLQQKNGDTEIRLRQQLRIWQQAPSAIRPLLTQAPALKPLVTHAIRLSSAAQALLLVLDNPTEANKASALDTIKKARTASDEVEIAIADELEAVVSGTLKARPVSYSMF</sequence>
<evidence type="ECO:0000256" key="1">
    <source>
        <dbReference type="ARBA" id="ARBA00001231"/>
    </source>
</evidence>
<dbReference type="PANTHER" id="PTHR22600">
    <property type="entry name" value="BETA-HEXOSAMINIDASE"/>
    <property type="match status" value="1"/>
</dbReference>
<feature type="domain" description="Glycoside hydrolase family 20 catalytic" evidence="7">
    <location>
        <begin position="162"/>
        <end position="489"/>
    </location>
</feature>
<dbReference type="RefSeq" id="WP_186735060.1">
    <property type="nucleotide sequence ID" value="NZ_VFIA01000001.1"/>
</dbReference>
<dbReference type="Pfam" id="PF00728">
    <property type="entry name" value="Glyco_hydro_20"/>
    <property type="match status" value="1"/>
</dbReference>
<evidence type="ECO:0000259" key="8">
    <source>
        <dbReference type="Pfam" id="PF02838"/>
    </source>
</evidence>
<protein>
    <recommendedName>
        <fullName evidence="3">beta-N-acetylhexosaminidase</fullName>
        <ecNumber evidence="3">3.2.1.52</ecNumber>
    </recommendedName>
</protein>
<dbReference type="InterPro" id="IPR029018">
    <property type="entry name" value="Hex-like_dom2"/>
</dbReference>
<accession>A0ABR6VZG8</accession>
<keyword evidence="5" id="KW-0326">Glycosidase</keyword>
<evidence type="ECO:0000313" key="10">
    <source>
        <dbReference type="Proteomes" id="UP000700732"/>
    </source>
</evidence>
<comment type="caution">
    <text evidence="9">The sequence shown here is derived from an EMBL/GenBank/DDBJ whole genome shotgun (WGS) entry which is preliminary data.</text>
</comment>
<evidence type="ECO:0000256" key="5">
    <source>
        <dbReference type="ARBA" id="ARBA00023295"/>
    </source>
</evidence>
<evidence type="ECO:0000259" key="7">
    <source>
        <dbReference type="Pfam" id="PF00728"/>
    </source>
</evidence>
<comment type="similarity">
    <text evidence="2">Belongs to the glycosyl hydrolase 20 family.</text>
</comment>
<feature type="domain" description="Beta-hexosaminidase bacterial type N-terminal" evidence="8">
    <location>
        <begin position="24"/>
        <end position="159"/>
    </location>
</feature>
<keyword evidence="4" id="KW-0378">Hydrolase</keyword>
<name>A0ABR6VZG8_9BACT</name>
<evidence type="ECO:0000256" key="2">
    <source>
        <dbReference type="ARBA" id="ARBA00006285"/>
    </source>
</evidence>
<dbReference type="Pfam" id="PF02838">
    <property type="entry name" value="Glyco_hydro_20b"/>
    <property type="match status" value="1"/>
</dbReference>
<dbReference type="PANTHER" id="PTHR22600:SF57">
    <property type="entry name" value="BETA-N-ACETYLHEXOSAMINIDASE"/>
    <property type="match status" value="1"/>
</dbReference>
<dbReference type="InterPro" id="IPR025705">
    <property type="entry name" value="Beta_hexosaminidase_sua/sub"/>
</dbReference>
<gene>
    <name evidence="9" type="ORF">FH603_165</name>
</gene>
<dbReference type="PRINTS" id="PR00738">
    <property type="entry name" value="GLHYDRLASE20"/>
</dbReference>
<proteinExistence type="inferred from homology"/>
<comment type="catalytic activity">
    <reaction evidence="1">
        <text>Hydrolysis of terminal non-reducing N-acetyl-D-hexosamine residues in N-acetyl-beta-D-hexosaminides.</text>
        <dbReference type="EC" id="3.2.1.52"/>
    </reaction>
</comment>
<dbReference type="SUPFAM" id="SSF51445">
    <property type="entry name" value="(Trans)glycosidases"/>
    <property type="match status" value="1"/>
</dbReference>
<reference evidence="9 10" key="1">
    <citation type="submission" date="2019-06" db="EMBL/GenBank/DDBJ databases">
        <title>Spirosoma utsteinense sp. nov. isolated from Antarctic ice-free soils.</title>
        <authorList>
            <person name="Tahon G."/>
        </authorList>
    </citation>
    <scope>NUCLEOTIDE SEQUENCE [LARGE SCALE GENOMIC DNA]</scope>
    <source>
        <strain evidence="9 10">LMG 31447</strain>
    </source>
</reference>
<dbReference type="EC" id="3.2.1.52" evidence="3"/>
<dbReference type="Proteomes" id="UP000700732">
    <property type="component" value="Unassembled WGS sequence"/>
</dbReference>
<dbReference type="Gene3D" id="3.30.379.10">
    <property type="entry name" value="Chitobiase/beta-hexosaminidase domain 2-like"/>
    <property type="match status" value="1"/>
</dbReference>
<dbReference type="InterPro" id="IPR015883">
    <property type="entry name" value="Glyco_hydro_20_cat"/>
</dbReference>
<feature type="chain" id="PRO_5045088484" description="beta-N-acetylhexosaminidase" evidence="6">
    <location>
        <begin position="20"/>
        <end position="701"/>
    </location>
</feature>
<dbReference type="SUPFAM" id="SSF55545">
    <property type="entry name" value="beta-N-acetylhexosaminidase-like domain"/>
    <property type="match status" value="1"/>
</dbReference>
<dbReference type="InterPro" id="IPR015882">
    <property type="entry name" value="HEX_bac_N"/>
</dbReference>
<evidence type="ECO:0000313" key="9">
    <source>
        <dbReference type="EMBL" id="MBC3789683.1"/>
    </source>
</evidence>
<evidence type="ECO:0000256" key="3">
    <source>
        <dbReference type="ARBA" id="ARBA00012663"/>
    </source>
</evidence>
<organism evidence="9 10">
    <name type="scientific">Spirosoma utsteinense</name>
    <dbReference type="NCBI Taxonomy" id="2585773"/>
    <lineage>
        <taxon>Bacteria</taxon>
        <taxon>Pseudomonadati</taxon>
        <taxon>Bacteroidota</taxon>
        <taxon>Cytophagia</taxon>
        <taxon>Cytophagales</taxon>
        <taxon>Cytophagaceae</taxon>
        <taxon>Spirosoma</taxon>
    </lineage>
</organism>
<evidence type="ECO:0000256" key="4">
    <source>
        <dbReference type="ARBA" id="ARBA00022801"/>
    </source>
</evidence>
<keyword evidence="6" id="KW-0732">Signal</keyword>
<keyword evidence="10" id="KW-1185">Reference proteome</keyword>
<feature type="signal peptide" evidence="6">
    <location>
        <begin position="1"/>
        <end position="19"/>
    </location>
</feature>